<dbReference type="EMBL" id="KQ987740">
    <property type="protein sequence ID" value="KZV56950.1"/>
    <property type="molecule type" value="Genomic_DNA"/>
</dbReference>
<sequence>MHKEGRSRSELYEADKSRTKQYEVGDASVQAESCAKCELVLSRDLKQRIIIVDCTTREDDEDIRYEEALPSVSHSMRAVVKRRVLGFLVAYGLLNQVRAGAAVKKSSSGILPVWKNGRRGRFSSELP</sequence>
<reference evidence="1 2" key="1">
    <citation type="journal article" date="2015" name="Proc. Natl. Acad. Sci. U.S.A.">
        <title>The resurrection genome of Boea hygrometrica: A blueprint for survival of dehydration.</title>
        <authorList>
            <person name="Xiao L."/>
            <person name="Yang G."/>
            <person name="Zhang L."/>
            <person name="Yang X."/>
            <person name="Zhao S."/>
            <person name="Ji Z."/>
            <person name="Zhou Q."/>
            <person name="Hu M."/>
            <person name="Wang Y."/>
            <person name="Chen M."/>
            <person name="Xu Y."/>
            <person name="Jin H."/>
            <person name="Xiao X."/>
            <person name="Hu G."/>
            <person name="Bao F."/>
            <person name="Hu Y."/>
            <person name="Wan P."/>
            <person name="Li L."/>
            <person name="Deng X."/>
            <person name="Kuang T."/>
            <person name="Xiang C."/>
            <person name="Zhu J.K."/>
            <person name="Oliver M.J."/>
            <person name="He Y."/>
        </authorList>
    </citation>
    <scope>NUCLEOTIDE SEQUENCE [LARGE SCALE GENOMIC DNA]</scope>
    <source>
        <strain evidence="2">cv. XS01</strain>
    </source>
</reference>
<name>A0A2Z7DB74_9LAMI</name>
<organism evidence="1 2">
    <name type="scientific">Dorcoceras hygrometricum</name>
    <dbReference type="NCBI Taxonomy" id="472368"/>
    <lineage>
        <taxon>Eukaryota</taxon>
        <taxon>Viridiplantae</taxon>
        <taxon>Streptophyta</taxon>
        <taxon>Embryophyta</taxon>
        <taxon>Tracheophyta</taxon>
        <taxon>Spermatophyta</taxon>
        <taxon>Magnoliopsida</taxon>
        <taxon>eudicotyledons</taxon>
        <taxon>Gunneridae</taxon>
        <taxon>Pentapetalae</taxon>
        <taxon>asterids</taxon>
        <taxon>lamiids</taxon>
        <taxon>Lamiales</taxon>
        <taxon>Gesneriaceae</taxon>
        <taxon>Didymocarpoideae</taxon>
        <taxon>Trichosporeae</taxon>
        <taxon>Loxocarpinae</taxon>
        <taxon>Dorcoceras</taxon>
    </lineage>
</organism>
<accession>A0A2Z7DB74</accession>
<proteinExistence type="predicted"/>
<dbReference type="AlphaFoldDB" id="A0A2Z7DB74"/>
<protein>
    <submittedName>
        <fullName evidence="1">Protein IQ-DOMAIN 31-like</fullName>
    </submittedName>
</protein>
<dbReference type="Proteomes" id="UP000250235">
    <property type="component" value="Unassembled WGS sequence"/>
</dbReference>
<evidence type="ECO:0000313" key="1">
    <source>
        <dbReference type="EMBL" id="KZV56950.1"/>
    </source>
</evidence>
<evidence type="ECO:0000313" key="2">
    <source>
        <dbReference type="Proteomes" id="UP000250235"/>
    </source>
</evidence>
<gene>
    <name evidence="1" type="ORF">F511_14958</name>
</gene>
<keyword evidence="2" id="KW-1185">Reference proteome</keyword>